<dbReference type="GO" id="GO:0042732">
    <property type="term" value="P:D-xylose metabolic process"/>
    <property type="evidence" value="ECO:0007669"/>
    <property type="project" value="InterPro"/>
</dbReference>
<keyword evidence="9" id="KW-0472">Membrane</keyword>
<proteinExistence type="predicted"/>
<evidence type="ECO:0000256" key="10">
    <source>
        <dbReference type="ARBA" id="ARBA00023180"/>
    </source>
</evidence>
<evidence type="ECO:0000256" key="8">
    <source>
        <dbReference type="ARBA" id="ARBA00023034"/>
    </source>
</evidence>
<dbReference type="InterPro" id="IPR001509">
    <property type="entry name" value="Epimerase_deHydtase"/>
</dbReference>
<evidence type="ECO:0000256" key="12">
    <source>
        <dbReference type="ARBA" id="ARBA00037859"/>
    </source>
</evidence>
<dbReference type="GO" id="GO:0070403">
    <property type="term" value="F:NAD+ binding"/>
    <property type="evidence" value="ECO:0007669"/>
    <property type="project" value="InterPro"/>
</dbReference>
<organism evidence="14 15">
    <name type="scientific">Ferroacidibacillus organovorans</name>
    <dbReference type="NCBI Taxonomy" id="1765683"/>
    <lineage>
        <taxon>Bacteria</taxon>
        <taxon>Bacillati</taxon>
        <taxon>Bacillota</taxon>
        <taxon>Bacilli</taxon>
        <taxon>Bacillales</taxon>
        <taxon>Alicyclobacillaceae</taxon>
        <taxon>Ferroacidibacillus</taxon>
    </lineage>
</organism>
<dbReference type="PANTHER" id="PTHR43078">
    <property type="entry name" value="UDP-GLUCURONIC ACID DECARBOXYLASE-RELATED"/>
    <property type="match status" value="1"/>
</dbReference>
<comment type="subcellular location">
    <subcellularLocation>
        <location evidence="2">Golgi apparatus membrane</location>
        <topology evidence="2">Single-pass type II membrane protein</topology>
    </subcellularLocation>
    <subcellularLocation>
        <location evidence="12">Golgi apparatus</location>
        <location evidence="12">Golgi stack membrane</location>
    </subcellularLocation>
</comment>
<comment type="cofactor">
    <cofactor evidence="1">
        <name>NAD(+)</name>
        <dbReference type="ChEBI" id="CHEBI:57540"/>
    </cofactor>
</comment>
<evidence type="ECO:0000256" key="9">
    <source>
        <dbReference type="ARBA" id="ARBA00023136"/>
    </source>
</evidence>
<dbReference type="Gene3D" id="3.40.50.720">
    <property type="entry name" value="NAD(P)-binding Rossmann-like Domain"/>
    <property type="match status" value="1"/>
</dbReference>
<sequence>MKVLITGAAGFLGSHLCDYFLGCGHSVIGLDNFVTGNLDNLAMASKNSNFSFRELDLINGLPSSLPAVDAVLHFACPASPKDYFKYPEETLKVDSIGTFHVLEKSSRDNAKFIMASTSEVYGDPEIHPQPETYWGNVNPVGVRSVYDEAKRFSEAATMAFYRNRKLDVRIARIFNTYGPRMQVNDGRVVPNFISQSLNGEKITVYGDGLQTRSFCFVDDLVRGIYKYTTIEDPKYRIVNLGNPDEYQILQFAKIIVSLLGDGSEIKFEPLPLDDPKQRKPDISLAKEMLEWEPNISLSEGLLRTIDYFRKQIKNTL</sequence>
<keyword evidence="6" id="KW-1133">Transmembrane helix</keyword>
<protein>
    <submittedName>
        <fullName evidence="14">NAD-dependent dehydratase</fullName>
    </submittedName>
</protein>
<evidence type="ECO:0000256" key="1">
    <source>
        <dbReference type="ARBA" id="ARBA00001911"/>
    </source>
</evidence>
<dbReference type="InterPro" id="IPR036291">
    <property type="entry name" value="NAD(P)-bd_dom_sf"/>
</dbReference>
<dbReference type="FunFam" id="3.40.50.720:FF:000065">
    <property type="entry name" value="UDP-glucuronic acid decarboxylase 1"/>
    <property type="match status" value="1"/>
</dbReference>
<evidence type="ECO:0000256" key="5">
    <source>
        <dbReference type="ARBA" id="ARBA00022968"/>
    </source>
</evidence>
<dbReference type="EMBL" id="LSUQ01000035">
    <property type="protein sequence ID" value="OAG93440.1"/>
    <property type="molecule type" value="Genomic_DNA"/>
</dbReference>
<keyword evidence="4" id="KW-0210">Decarboxylase</keyword>
<evidence type="ECO:0000313" key="15">
    <source>
        <dbReference type="Proteomes" id="UP000077421"/>
    </source>
</evidence>
<evidence type="ECO:0000256" key="6">
    <source>
        <dbReference type="ARBA" id="ARBA00022989"/>
    </source>
</evidence>
<name>A0A853KDF4_9BACL</name>
<feature type="domain" description="NAD-dependent epimerase/dehydratase" evidence="13">
    <location>
        <begin position="3"/>
        <end position="241"/>
    </location>
</feature>
<comment type="caution">
    <text evidence="14">The sequence shown here is derived from an EMBL/GenBank/DDBJ whole genome shotgun (WGS) entry which is preliminary data.</text>
</comment>
<keyword evidence="11" id="KW-0456">Lyase</keyword>
<keyword evidence="8" id="KW-0333">Golgi apparatus</keyword>
<evidence type="ECO:0000259" key="13">
    <source>
        <dbReference type="Pfam" id="PF01370"/>
    </source>
</evidence>
<keyword evidence="10" id="KW-0325">Glycoprotein</keyword>
<dbReference type="SUPFAM" id="SSF51735">
    <property type="entry name" value="NAD(P)-binding Rossmann-fold domains"/>
    <property type="match status" value="1"/>
</dbReference>
<evidence type="ECO:0000256" key="7">
    <source>
        <dbReference type="ARBA" id="ARBA00023027"/>
    </source>
</evidence>
<evidence type="ECO:0000313" key="14">
    <source>
        <dbReference type="EMBL" id="OAG93440.1"/>
    </source>
</evidence>
<dbReference type="GO" id="GO:0033320">
    <property type="term" value="P:UDP-D-xylose biosynthetic process"/>
    <property type="evidence" value="ECO:0007669"/>
    <property type="project" value="UniProtKB-UniPathway"/>
</dbReference>
<dbReference type="AlphaFoldDB" id="A0A853KDF4"/>
<dbReference type="GO" id="GO:0048040">
    <property type="term" value="F:UDP-glucuronate decarboxylase activity"/>
    <property type="evidence" value="ECO:0007669"/>
    <property type="project" value="TreeGrafter"/>
</dbReference>
<dbReference type="UniPathway" id="UPA00796">
    <property type="reaction ID" value="UER00771"/>
</dbReference>
<evidence type="ECO:0000256" key="11">
    <source>
        <dbReference type="ARBA" id="ARBA00023239"/>
    </source>
</evidence>
<keyword evidence="7" id="KW-0520">NAD</keyword>
<dbReference type="OrthoDB" id="9771073at2"/>
<keyword evidence="3" id="KW-0812">Transmembrane</keyword>
<dbReference type="PANTHER" id="PTHR43078:SF6">
    <property type="entry name" value="UDP-GLUCURONIC ACID DECARBOXYLASE 1"/>
    <property type="match status" value="1"/>
</dbReference>
<dbReference type="InterPro" id="IPR044516">
    <property type="entry name" value="UXS-like"/>
</dbReference>
<dbReference type="Pfam" id="PF01370">
    <property type="entry name" value="Epimerase"/>
    <property type="match status" value="1"/>
</dbReference>
<reference evidence="14 15" key="1">
    <citation type="submission" date="2016-02" db="EMBL/GenBank/DDBJ databases">
        <title>Draft genome sequence of Acidibacillus ferrooxidans SLC66.</title>
        <authorList>
            <person name="Oliveira G."/>
            <person name="Nancucheo I."/>
            <person name="Dall'Agnol H."/>
            <person name="Johnson B."/>
            <person name="Oliveira R."/>
            <person name="Nunes G.L."/>
            <person name="Tzotzos G."/>
            <person name="Orellana S.C."/>
            <person name="Salim A.C."/>
            <person name="Araujo F.M."/>
        </authorList>
    </citation>
    <scope>NUCLEOTIDE SEQUENCE [LARGE SCALE GENOMIC DNA]</scope>
    <source>
        <strain evidence="14 15">SLC66</strain>
    </source>
</reference>
<keyword evidence="5" id="KW-0735">Signal-anchor</keyword>
<gene>
    <name evidence="14" type="ORF">AYW79_10670</name>
</gene>
<evidence type="ECO:0000256" key="2">
    <source>
        <dbReference type="ARBA" id="ARBA00004323"/>
    </source>
</evidence>
<accession>A0A853KDF4</accession>
<dbReference type="GO" id="GO:0005737">
    <property type="term" value="C:cytoplasm"/>
    <property type="evidence" value="ECO:0007669"/>
    <property type="project" value="TreeGrafter"/>
</dbReference>
<dbReference type="Proteomes" id="UP000077421">
    <property type="component" value="Unassembled WGS sequence"/>
</dbReference>
<evidence type="ECO:0000256" key="3">
    <source>
        <dbReference type="ARBA" id="ARBA00022692"/>
    </source>
</evidence>
<dbReference type="RefSeq" id="WP_067565461.1">
    <property type="nucleotide sequence ID" value="NZ_LSUQ01000035.1"/>
</dbReference>
<evidence type="ECO:0000256" key="4">
    <source>
        <dbReference type="ARBA" id="ARBA00022793"/>
    </source>
</evidence>
<dbReference type="CDD" id="cd05230">
    <property type="entry name" value="UGD_SDR_e"/>
    <property type="match status" value="1"/>
</dbReference>